<sequence length="110" mass="12524">MTPSNNSNEKWTLKNKDRSVQNFVEKSKSWGLPRRLIRGYINVTTSVSSKQTGSSSDLLSTFLMNDVSDRQGNDHVANKFFALLRKDTVLQVTNSLQLCLYGIGHMWEEI</sequence>
<keyword evidence="2" id="KW-1185">Reference proteome</keyword>
<evidence type="ECO:0000313" key="2">
    <source>
        <dbReference type="Proteomes" id="UP000092445"/>
    </source>
</evidence>
<reference evidence="1" key="2">
    <citation type="submission" date="2020-05" db="UniProtKB">
        <authorList>
            <consortium name="EnsemblMetazoa"/>
        </authorList>
    </citation>
    <scope>IDENTIFICATION</scope>
    <source>
        <strain evidence="1">IAEA</strain>
    </source>
</reference>
<dbReference type="AlphaFoldDB" id="A0A1A9ZM66"/>
<dbReference type="Proteomes" id="UP000092445">
    <property type="component" value="Unassembled WGS sequence"/>
</dbReference>
<dbReference type="VEuPathDB" id="VectorBase:GPAI018951"/>
<evidence type="ECO:0000313" key="1">
    <source>
        <dbReference type="EnsemblMetazoa" id="GPAI018951-PA"/>
    </source>
</evidence>
<name>A0A1A9ZM66_GLOPL</name>
<reference evidence="2" key="1">
    <citation type="submission" date="2014-03" db="EMBL/GenBank/DDBJ databases">
        <authorList>
            <person name="Aksoy S."/>
            <person name="Warren W."/>
            <person name="Wilson R.K."/>
        </authorList>
    </citation>
    <scope>NUCLEOTIDE SEQUENCE [LARGE SCALE GENOMIC DNA]</scope>
    <source>
        <strain evidence="2">IAEA</strain>
    </source>
</reference>
<proteinExistence type="predicted"/>
<protein>
    <submittedName>
        <fullName evidence="1">Uncharacterized protein</fullName>
    </submittedName>
</protein>
<accession>A0A1A9ZM66</accession>
<organism evidence="1 2">
    <name type="scientific">Glossina pallidipes</name>
    <name type="common">Tsetse fly</name>
    <dbReference type="NCBI Taxonomy" id="7398"/>
    <lineage>
        <taxon>Eukaryota</taxon>
        <taxon>Metazoa</taxon>
        <taxon>Ecdysozoa</taxon>
        <taxon>Arthropoda</taxon>
        <taxon>Hexapoda</taxon>
        <taxon>Insecta</taxon>
        <taxon>Pterygota</taxon>
        <taxon>Neoptera</taxon>
        <taxon>Endopterygota</taxon>
        <taxon>Diptera</taxon>
        <taxon>Brachycera</taxon>
        <taxon>Muscomorpha</taxon>
        <taxon>Hippoboscoidea</taxon>
        <taxon>Glossinidae</taxon>
        <taxon>Glossina</taxon>
    </lineage>
</organism>
<dbReference type="EnsemblMetazoa" id="GPAI018951-RA">
    <property type="protein sequence ID" value="GPAI018951-PA"/>
    <property type="gene ID" value="GPAI018951"/>
</dbReference>